<proteinExistence type="predicted"/>
<keyword evidence="4 7" id="KW-1133">Transmembrane helix</keyword>
<dbReference type="EMBL" id="JANBOJ010000144">
    <property type="protein sequence ID" value="KAJ1721867.1"/>
    <property type="molecule type" value="Genomic_DNA"/>
</dbReference>
<dbReference type="OrthoDB" id="5525680at2759"/>
<dbReference type="AlphaFoldDB" id="A0A9W7XZM8"/>
<organism evidence="9 10">
    <name type="scientific">Coemansia erecta</name>
    <dbReference type="NCBI Taxonomy" id="147472"/>
    <lineage>
        <taxon>Eukaryota</taxon>
        <taxon>Fungi</taxon>
        <taxon>Fungi incertae sedis</taxon>
        <taxon>Zoopagomycota</taxon>
        <taxon>Kickxellomycotina</taxon>
        <taxon>Kickxellomycetes</taxon>
        <taxon>Kickxellales</taxon>
        <taxon>Kickxellaceae</taxon>
        <taxon>Coemansia</taxon>
    </lineage>
</organism>
<reference evidence="9" key="1">
    <citation type="submission" date="2022-07" db="EMBL/GenBank/DDBJ databases">
        <title>Phylogenomic reconstructions and comparative analyses of Kickxellomycotina fungi.</title>
        <authorList>
            <person name="Reynolds N.K."/>
            <person name="Stajich J.E."/>
            <person name="Barry K."/>
            <person name="Grigoriev I.V."/>
            <person name="Crous P."/>
            <person name="Smith M.E."/>
        </authorList>
    </citation>
    <scope>NUCLEOTIDE SEQUENCE</scope>
    <source>
        <strain evidence="9">NBRC 32514</strain>
    </source>
</reference>
<dbReference type="Proteomes" id="UP001149813">
    <property type="component" value="Unassembled WGS sequence"/>
</dbReference>
<keyword evidence="2" id="KW-1003">Cell membrane</keyword>
<feature type="transmembrane region" description="Helical" evidence="7">
    <location>
        <begin position="126"/>
        <end position="146"/>
    </location>
</feature>
<feature type="region of interest" description="Disordered" evidence="6">
    <location>
        <begin position="1"/>
        <end position="39"/>
    </location>
</feature>
<dbReference type="PANTHER" id="PTHR34187:SF2">
    <property type="entry name" value="DUF202 DOMAIN-CONTAINING PROTEIN"/>
    <property type="match status" value="1"/>
</dbReference>
<comment type="caution">
    <text evidence="9">The sequence shown here is derived from an EMBL/GenBank/DDBJ whole genome shotgun (WGS) entry which is preliminary data.</text>
</comment>
<keyword evidence="3 7" id="KW-0812">Transmembrane</keyword>
<accession>A0A9W7XZM8</accession>
<evidence type="ECO:0000256" key="5">
    <source>
        <dbReference type="ARBA" id="ARBA00023136"/>
    </source>
</evidence>
<evidence type="ECO:0000256" key="1">
    <source>
        <dbReference type="ARBA" id="ARBA00004651"/>
    </source>
</evidence>
<feature type="compositionally biased region" description="Basic and acidic residues" evidence="6">
    <location>
        <begin position="1"/>
        <end position="13"/>
    </location>
</feature>
<feature type="compositionally biased region" description="Low complexity" evidence="6">
    <location>
        <begin position="24"/>
        <end position="39"/>
    </location>
</feature>
<dbReference type="InterPro" id="IPR052053">
    <property type="entry name" value="IM_YidH-like"/>
</dbReference>
<feature type="domain" description="DUF202" evidence="8">
    <location>
        <begin position="65"/>
        <end position="149"/>
    </location>
</feature>
<dbReference type="GO" id="GO:0005886">
    <property type="term" value="C:plasma membrane"/>
    <property type="evidence" value="ECO:0007669"/>
    <property type="project" value="UniProtKB-SubCell"/>
</dbReference>
<dbReference type="PANTHER" id="PTHR34187">
    <property type="entry name" value="FGR18P"/>
    <property type="match status" value="1"/>
</dbReference>
<dbReference type="Pfam" id="PF02656">
    <property type="entry name" value="DUF202"/>
    <property type="match status" value="1"/>
</dbReference>
<evidence type="ECO:0000313" key="9">
    <source>
        <dbReference type="EMBL" id="KAJ1721867.1"/>
    </source>
</evidence>
<evidence type="ECO:0000256" key="6">
    <source>
        <dbReference type="SAM" id="MobiDB-lite"/>
    </source>
</evidence>
<feature type="transmembrane region" description="Helical" evidence="7">
    <location>
        <begin position="167"/>
        <end position="187"/>
    </location>
</feature>
<dbReference type="InterPro" id="IPR003807">
    <property type="entry name" value="DUF202"/>
</dbReference>
<protein>
    <recommendedName>
        <fullName evidence="8">DUF202 domain-containing protein</fullName>
    </recommendedName>
</protein>
<evidence type="ECO:0000256" key="2">
    <source>
        <dbReference type="ARBA" id="ARBA00022475"/>
    </source>
</evidence>
<evidence type="ECO:0000256" key="4">
    <source>
        <dbReference type="ARBA" id="ARBA00022989"/>
    </source>
</evidence>
<evidence type="ECO:0000256" key="7">
    <source>
        <dbReference type="SAM" id="Phobius"/>
    </source>
</evidence>
<evidence type="ECO:0000259" key="8">
    <source>
        <dbReference type="Pfam" id="PF02656"/>
    </source>
</evidence>
<evidence type="ECO:0000313" key="10">
    <source>
        <dbReference type="Proteomes" id="UP001149813"/>
    </source>
</evidence>
<name>A0A9W7XZM8_9FUNG</name>
<comment type="subcellular location">
    <subcellularLocation>
        <location evidence="1">Cell membrane</location>
        <topology evidence="1">Multi-pass membrane protein</topology>
    </subcellularLocation>
</comment>
<gene>
    <name evidence="9" type="ORF">LPJ53_003647</name>
</gene>
<feature type="transmembrane region" description="Helical" evidence="7">
    <location>
        <begin position="74"/>
        <end position="92"/>
    </location>
</feature>
<keyword evidence="10" id="KW-1185">Reference proteome</keyword>
<evidence type="ECO:0000256" key="3">
    <source>
        <dbReference type="ARBA" id="ARBA00022692"/>
    </source>
</evidence>
<sequence length="189" mass="20550">MPSLQSHDRETDRLLSGQQPASYAATESPALATPTSPPTLQRATTLSLLWTPLPDTIDNCGSTARDFYAAERNYLSWLRLSLAIMATGAAAIDGLDQLRSRMPCKPSVPRLLYWQFDIDDGYGRPIGALLFMLAIFTAVASIAVFYHTHAQLAALRRPLRWSSMLSLAVAFSFAAASLAAALVHLLALD</sequence>
<keyword evidence="5 7" id="KW-0472">Membrane</keyword>